<name>A0A024UM10_9STRA</name>
<proteinExistence type="predicted"/>
<evidence type="ECO:0008006" key="3">
    <source>
        <dbReference type="Google" id="ProtNLM"/>
    </source>
</evidence>
<dbReference type="GeneID" id="20078923"/>
<keyword evidence="1" id="KW-0472">Membrane</keyword>
<keyword evidence="1" id="KW-0812">Transmembrane</keyword>
<dbReference type="OrthoDB" id="66462at2759"/>
<accession>A0A024UM10</accession>
<keyword evidence="1" id="KW-1133">Transmembrane helix</keyword>
<gene>
    <name evidence="2" type="ORF">H310_01873</name>
</gene>
<feature type="transmembrane region" description="Helical" evidence="1">
    <location>
        <begin position="25"/>
        <end position="48"/>
    </location>
</feature>
<dbReference type="VEuPathDB" id="FungiDB:H310_01873"/>
<organism evidence="2">
    <name type="scientific">Aphanomyces invadans</name>
    <dbReference type="NCBI Taxonomy" id="157072"/>
    <lineage>
        <taxon>Eukaryota</taxon>
        <taxon>Sar</taxon>
        <taxon>Stramenopiles</taxon>
        <taxon>Oomycota</taxon>
        <taxon>Saprolegniomycetes</taxon>
        <taxon>Saprolegniales</taxon>
        <taxon>Verrucalvaceae</taxon>
        <taxon>Aphanomyces</taxon>
    </lineage>
</organism>
<evidence type="ECO:0000313" key="2">
    <source>
        <dbReference type="EMBL" id="ETW07334.1"/>
    </source>
</evidence>
<protein>
    <recommendedName>
        <fullName evidence="3">EXPERA domain-containing protein</fullName>
    </recommendedName>
</protein>
<reference evidence="2" key="1">
    <citation type="submission" date="2013-12" db="EMBL/GenBank/DDBJ databases">
        <title>The Genome Sequence of Aphanomyces invadans NJM9701.</title>
        <authorList>
            <consortium name="The Broad Institute Genomics Platform"/>
            <person name="Russ C."/>
            <person name="Tyler B."/>
            <person name="van West P."/>
            <person name="Dieguez-Uribeondo J."/>
            <person name="Young S.K."/>
            <person name="Zeng Q."/>
            <person name="Gargeya S."/>
            <person name="Fitzgerald M."/>
            <person name="Abouelleil A."/>
            <person name="Alvarado L."/>
            <person name="Chapman S.B."/>
            <person name="Gainer-Dewar J."/>
            <person name="Goldberg J."/>
            <person name="Griggs A."/>
            <person name="Gujja S."/>
            <person name="Hansen M."/>
            <person name="Howarth C."/>
            <person name="Imamovic A."/>
            <person name="Ireland A."/>
            <person name="Larimer J."/>
            <person name="McCowan C."/>
            <person name="Murphy C."/>
            <person name="Pearson M."/>
            <person name="Poon T.W."/>
            <person name="Priest M."/>
            <person name="Roberts A."/>
            <person name="Saif S."/>
            <person name="Shea T."/>
            <person name="Sykes S."/>
            <person name="Wortman J."/>
            <person name="Nusbaum C."/>
            <person name="Birren B."/>
        </authorList>
    </citation>
    <scope>NUCLEOTIDE SEQUENCE [LARGE SCALE GENOMIC DNA]</scope>
    <source>
        <strain evidence="2">NJM9701</strain>
    </source>
</reference>
<feature type="transmembrane region" description="Helical" evidence="1">
    <location>
        <begin position="126"/>
        <end position="147"/>
    </location>
</feature>
<evidence type="ECO:0000256" key="1">
    <source>
        <dbReference type="SAM" id="Phobius"/>
    </source>
</evidence>
<dbReference type="AlphaFoldDB" id="A0A024UM10"/>
<feature type="transmembrane region" description="Helical" evidence="1">
    <location>
        <begin position="89"/>
        <end position="114"/>
    </location>
</feature>
<dbReference type="RefSeq" id="XP_008863427.1">
    <property type="nucleotide sequence ID" value="XM_008865205.1"/>
</dbReference>
<sequence length="211" mass="23798">MAVGTSIMENAADFVEYVSRSTFRIGALAAVQVAVFVFVQVFLATAVYRPAVERDPSTMILAIPDARYGYGTQDLFELYMWMGPAVRRWYIYFELVDLFVFIPTYAPFLTLLLLLVHRRLGRHEPLIIYLPFVAAIFDAFENAAHIYTAHTFESLESVQKETWILAAHVGSISNIFKWGAIGAVFVLLCWNFGKTTIHAGLDNTDPSKKSD</sequence>
<dbReference type="EMBL" id="KI913954">
    <property type="protein sequence ID" value="ETW07334.1"/>
    <property type="molecule type" value="Genomic_DNA"/>
</dbReference>
<feature type="transmembrane region" description="Helical" evidence="1">
    <location>
        <begin position="175"/>
        <end position="193"/>
    </location>
</feature>